<dbReference type="KEGG" id="hazt:125178926"/>
<dbReference type="AlphaFoldDB" id="A0A979FRK7"/>
<dbReference type="OrthoDB" id="6393835at2759"/>
<dbReference type="GeneID" id="125178926"/>
<dbReference type="RefSeq" id="XP_047739769.1">
    <property type="nucleotide sequence ID" value="XM_047883813.1"/>
</dbReference>
<name>A0A979FRK7_HYAAZ</name>
<sequence length="135" mass="14745">MATLVPSAYAILSTDSSATVVEFPFLANSWQKANDFCSGLGLKLVSYPVSLKDRAVMSIRMKPYFFVDLQRQIDGSYAALSSDLVLPSNYPFPWYPKNPDGGINICMAIADHPFTVYDFPCNLVGSGPYTAICAV</sequence>
<organism evidence="1 2">
    <name type="scientific">Hyalella azteca</name>
    <name type="common">Amphipod</name>
    <dbReference type="NCBI Taxonomy" id="294128"/>
    <lineage>
        <taxon>Eukaryota</taxon>
        <taxon>Metazoa</taxon>
        <taxon>Ecdysozoa</taxon>
        <taxon>Arthropoda</taxon>
        <taxon>Crustacea</taxon>
        <taxon>Multicrustacea</taxon>
        <taxon>Malacostraca</taxon>
        <taxon>Eumalacostraca</taxon>
        <taxon>Peracarida</taxon>
        <taxon>Amphipoda</taxon>
        <taxon>Senticaudata</taxon>
        <taxon>Talitrida</taxon>
        <taxon>Talitroidea</taxon>
        <taxon>Hyalellidae</taxon>
        <taxon>Hyalella</taxon>
    </lineage>
</organism>
<reference evidence="2" key="1">
    <citation type="submission" date="2025-08" db="UniProtKB">
        <authorList>
            <consortium name="RefSeq"/>
        </authorList>
    </citation>
    <scope>IDENTIFICATION</scope>
    <source>
        <tissue evidence="2">Whole organism</tissue>
    </source>
</reference>
<dbReference type="Gene3D" id="3.10.100.10">
    <property type="entry name" value="Mannose-Binding Protein A, subunit A"/>
    <property type="match status" value="1"/>
</dbReference>
<dbReference type="Proteomes" id="UP000694843">
    <property type="component" value="Unplaced"/>
</dbReference>
<dbReference type="SUPFAM" id="SSF56436">
    <property type="entry name" value="C-type lectin-like"/>
    <property type="match status" value="1"/>
</dbReference>
<evidence type="ECO:0000313" key="2">
    <source>
        <dbReference type="RefSeq" id="XP_047739769.1"/>
    </source>
</evidence>
<accession>A0A979FRK7</accession>
<dbReference type="InterPro" id="IPR016186">
    <property type="entry name" value="C-type_lectin-like/link_sf"/>
</dbReference>
<gene>
    <name evidence="2" type="primary">LOC125178926</name>
</gene>
<dbReference type="InterPro" id="IPR016187">
    <property type="entry name" value="CTDL_fold"/>
</dbReference>
<protein>
    <submittedName>
        <fullName evidence="2">Uncharacterized protein LOC125178926</fullName>
    </submittedName>
</protein>
<dbReference type="CDD" id="cd00037">
    <property type="entry name" value="CLECT"/>
    <property type="match status" value="1"/>
</dbReference>
<proteinExistence type="predicted"/>
<keyword evidence="1" id="KW-1185">Reference proteome</keyword>
<evidence type="ECO:0000313" key="1">
    <source>
        <dbReference type="Proteomes" id="UP000694843"/>
    </source>
</evidence>